<dbReference type="SUPFAM" id="SSF47986">
    <property type="entry name" value="DEATH domain"/>
    <property type="match status" value="1"/>
</dbReference>
<feature type="domain" description="CARD" evidence="1">
    <location>
        <begin position="110"/>
        <end position="186"/>
    </location>
</feature>
<dbReference type="InParanoid" id="A0A1X7U3X9"/>
<reference evidence="3" key="1">
    <citation type="journal article" date="2010" name="Nature">
        <title>The Amphimedon queenslandica genome and the evolution of animal complexity.</title>
        <authorList>
            <person name="Srivastava M."/>
            <person name="Simakov O."/>
            <person name="Chapman J."/>
            <person name="Fahey B."/>
            <person name="Gauthier M.E."/>
            <person name="Mitros T."/>
            <person name="Richards G.S."/>
            <person name="Conaco C."/>
            <person name="Dacre M."/>
            <person name="Hellsten U."/>
            <person name="Larroux C."/>
            <person name="Putnam N.H."/>
            <person name="Stanke M."/>
            <person name="Adamska M."/>
            <person name="Darling A."/>
            <person name="Degnan S.M."/>
            <person name="Oakley T.H."/>
            <person name="Plachetzki D.C."/>
            <person name="Zhai Y."/>
            <person name="Adamski M."/>
            <person name="Calcino A."/>
            <person name="Cummins S.F."/>
            <person name="Goodstein D.M."/>
            <person name="Harris C."/>
            <person name="Jackson D.J."/>
            <person name="Leys S.P."/>
            <person name="Shu S."/>
            <person name="Woodcroft B.J."/>
            <person name="Vervoort M."/>
            <person name="Kosik K.S."/>
            <person name="Manning G."/>
            <person name="Degnan B.M."/>
            <person name="Rokhsar D.S."/>
        </authorList>
    </citation>
    <scope>NUCLEOTIDE SEQUENCE [LARGE SCALE GENOMIC DNA]</scope>
</reference>
<dbReference type="PROSITE" id="PS50209">
    <property type="entry name" value="CARD"/>
    <property type="match status" value="1"/>
</dbReference>
<organism evidence="2">
    <name type="scientific">Amphimedon queenslandica</name>
    <name type="common">Sponge</name>
    <dbReference type="NCBI Taxonomy" id="400682"/>
    <lineage>
        <taxon>Eukaryota</taxon>
        <taxon>Metazoa</taxon>
        <taxon>Porifera</taxon>
        <taxon>Demospongiae</taxon>
        <taxon>Heteroscleromorpha</taxon>
        <taxon>Haplosclerida</taxon>
        <taxon>Niphatidae</taxon>
        <taxon>Amphimedon</taxon>
    </lineage>
</organism>
<dbReference type="InterPro" id="IPR001315">
    <property type="entry name" value="CARD"/>
</dbReference>
<reference evidence="2" key="2">
    <citation type="submission" date="2017-05" db="UniProtKB">
        <authorList>
            <consortium name="EnsemblMetazoa"/>
        </authorList>
    </citation>
    <scope>IDENTIFICATION</scope>
</reference>
<dbReference type="InterPro" id="IPR011029">
    <property type="entry name" value="DEATH-like_dom_sf"/>
</dbReference>
<accession>A0A1X7U3X9</accession>
<name>A0A1X7U3X9_AMPQE</name>
<evidence type="ECO:0000313" key="3">
    <source>
        <dbReference type="Proteomes" id="UP000007879"/>
    </source>
</evidence>
<gene>
    <name evidence="2" type="primary">109584862</name>
</gene>
<evidence type="ECO:0000313" key="2">
    <source>
        <dbReference type="EnsemblMetazoa" id="Aqu2.1.22249_001"/>
    </source>
</evidence>
<dbReference type="EnsemblMetazoa" id="Aqu2.1.22249_001">
    <property type="protein sequence ID" value="Aqu2.1.22249_001"/>
    <property type="gene ID" value="Aqu2.1.22249"/>
</dbReference>
<dbReference type="GO" id="GO:0042981">
    <property type="term" value="P:regulation of apoptotic process"/>
    <property type="evidence" value="ECO:0007669"/>
    <property type="project" value="InterPro"/>
</dbReference>
<dbReference type="Proteomes" id="UP000007879">
    <property type="component" value="Unassembled WGS sequence"/>
</dbReference>
<dbReference type="EnsemblMetazoa" id="XM_020000757.1">
    <property type="protein sequence ID" value="XP_019856316.1"/>
    <property type="gene ID" value="LOC109584862"/>
</dbReference>
<dbReference type="Gene3D" id="1.10.533.10">
    <property type="entry name" value="Death Domain, Fas"/>
    <property type="match status" value="1"/>
</dbReference>
<dbReference type="KEGG" id="aqu:109584862"/>
<evidence type="ECO:0000259" key="1">
    <source>
        <dbReference type="PROSITE" id="PS50209"/>
    </source>
</evidence>
<protein>
    <recommendedName>
        <fullName evidence="1">CARD domain-containing protein</fullName>
    </recommendedName>
</protein>
<dbReference type="AlphaFoldDB" id="A0A1X7U3X9"/>
<sequence length="1090" mass="123831">MSTSPLPSVPVEILHDLEPSLQDLLNLSVLAQSFEGRPVLAPLVPDIKESTTSSTQRVECIKRIIEYVTRTGNLAMTAFLGALKSTSESCEGHHRALMLFEDASTDKPSTEQSELMNILQENAKELEQLDIILLLPSLLQKSVINNDNYRDLKGTYMSHSERAKKLLTFLQTRGADGIVEFLMTLQTSSEENHNKIGGRLISKVQDLVQSKRTGDIDKTLLLKLGKLGVNMSAVSRSHSSSSEEAQAPAGPHDRVAVLVRMSEYFEMSSKRSQEVKLSNDESIVNWLREQDYHIIDITFDLINKCQSGEYKDYHQVLIEIFDKEVASCCHPKTIIIVYLTGLAYMTKASKKTCLLMDRSHFLSRSQDDCITDSHIKIGLKQLPTPYVTIISDTLWSKEEKEEKAPWGNLCSWDSRTVVISSTIEYEDQKSIPIERELMKYLESSLRSWSDDRECPKISHYQFYQSLVHGYRDSEDLPLTIVGDVDRILFGYYNYPYPLFLFGRLLREEGKIECGCGYYVMGLEPEQEVTVSLPTQPEGIHKAVVHEVTDNTCIVKYNVVTNIPTDVVHLFVTVPDREKILISTDINDRMKDDILVSYLNQSSRLDHTKATGQLKVKQVFEEFEITDQTDSLQSPKVIVSSIELVKSLLERIGHYLLVRNWKNVVQRSRKNHKCFLNNFKTVQLDPRGFQVSSNSEIPNSPAEYALHDDDKYWKPASLPAELRIEIKKSYYVTAVELTTTPQMAPNASRLPRVEMSYTNKIPLVKSRYEGPSVSHKTLMIPLISIDDCKQRQDHSTFSVIKISPLKLDQSVDRGMFVFNLVIASTDNEVNYVQDYTILDPMPSIQCIPVPNADQQVKLENNGEPLIVSFTNTYDSILLAIDGNAPVTCSQLMVYYPENGKPIELFDIELIQQSFSRSKELLNAFHPASGISRTDLKSPKILHELILHINERYPLQVHLYGSSMSETMVGKVDSNLELSLNNESPQVLFVTVMCIEKTGKIDCIVSQKDIAPMSISKDTFINLSLPEGESSTVDTYRVFVSCSPLQLDSLQQLNVMDYFSSHKYKPPNLKNLILQEKDEEWYCYQYTVRVIK</sequence>
<keyword evidence="3" id="KW-1185">Reference proteome</keyword>
<proteinExistence type="predicted"/>